<evidence type="ECO:0000256" key="3">
    <source>
        <dbReference type="ARBA" id="ARBA00008982"/>
    </source>
</evidence>
<keyword evidence="9 11" id="KW-0418">Kinase</keyword>
<dbReference type="InterPro" id="IPR015824">
    <property type="entry name" value="Phosphoglycerate_kinase_N"/>
</dbReference>
<comment type="catalytic activity">
    <reaction evidence="1 11 14">
        <text>(2R)-3-phosphoglycerate + ATP = (2R)-3-phospho-glyceroyl phosphate + ADP</text>
        <dbReference type="Rhea" id="RHEA:14801"/>
        <dbReference type="ChEBI" id="CHEBI:30616"/>
        <dbReference type="ChEBI" id="CHEBI:57604"/>
        <dbReference type="ChEBI" id="CHEBI:58272"/>
        <dbReference type="ChEBI" id="CHEBI:456216"/>
        <dbReference type="EC" id="2.7.2.3"/>
    </reaction>
</comment>
<comment type="similarity">
    <text evidence="3 11 14">Belongs to the phosphoglycerate kinase family.</text>
</comment>
<dbReference type="GO" id="GO:0005829">
    <property type="term" value="C:cytosol"/>
    <property type="evidence" value="ECO:0007669"/>
    <property type="project" value="UniProtKB-ARBA"/>
</dbReference>
<comment type="pathway">
    <text evidence="2 11">Carbohydrate degradation; glycolysis; pyruvate from D-glyceraldehyde 3-phosphate: step 2/5.</text>
</comment>
<dbReference type="GO" id="GO:0006094">
    <property type="term" value="P:gluconeogenesis"/>
    <property type="evidence" value="ECO:0007669"/>
    <property type="project" value="TreeGrafter"/>
</dbReference>
<feature type="binding site" evidence="11 12">
    <location>
        <begin position="57"/>
        <end position="60"/>
    </location>
    <ligand>
        <name>substrate</name>
    </ligand>
</feature>
<comment type="caution">
    <text evidence="15">The sequence shown here is derived from an EMBL/GenBank/DDBJ whole genome shotgun (WGS) entry which is preliminary data.</text>
</comment>
<evidence type="ECO:0000256" key="7">
    <source>
        <dbReference type="ARBA" id="ARBA00022679"/>
    </source>
</evidence>
<evidence type="ECO:0000256" key="8">
    <source>
        <dbReference type="ARBA" id="ARBA00022741"/>
    </source>
</evidence>
<evidence type="ECO:0000256" key="2">
    <source>
        <dbReference type="ARBA" id="ARBA00004838"/>
    </source>
</evidence>
<dbReference type="PIRSF" id="PIRSF000724">
    <property type="entry name" value="Pgk"/>
    <property type="match status" value="1"/>
</dbReference>
<dbReference type="UniPathway" id="UPA00109">
    <property type="reaction ID" value="UER00185"/>
</dbReference>
<evidence type="ECO:0000256" key="1">
    <source>
        <dbReference type="ARBA" id="ARBA00000642"/>
    </source>
</evidence>
<feature type="binding site" evidence="11 13">
    <location>
        <position position="320"/>
    </location>
    <ligand>
        <name>ATP</name>
        <dbReference type="ChEBI" id="CHEBI:30616"/>
    </ligand>
</feature>
<protein>
    <recommendedName>
        <fullName evidence="6 11">Phosphoglycerate kinase</fullName>
        <ecNumber evidence="5 11">2.7.2.3</ecNumber>
    </recommendedName>
</protein>
<dbReference type="PRINTS" id="PR00477">
    <property type="entry name" value="PHGLYCKINASE"/>
</dbReference>
<gene>
    <name evidence="11 15" type="primary">pgk</name>
    <name evidence="15" type="ORF">CGW93_00085</name>
</gene>
<evidence type="ECO:0000256" key="10">
    <source>
        <dbReference type="ARBA" id="ARBA00022840"/>
    </source>
</evidence>
<dbReference type="CDD" id="cd00318">
    <property type="entry name" value="Phosphoglycerate_kinase"/>
    <property type="match status" value="1"/>
</dbReference>
<dbReference type="PANTHER" id="PTHR11406:SF23">
    <property type="entry name" value="PHOSPHOGLYCERATE KINASE 1, CHLOROPLASTIC-RELATED"/>
    <property type="match status" value="1"/>
</dbReference>
<comment type="subcellular location">
    <subcellularLocation>
        <location evidence="11">Cytoplasm</location>
    </subcellularLocation>
</comment>
<evidence type="ECO:0000313" key="16">
    <source>
        <dbReference type="Proteomes" id="UP000216312"/>
    </source>
</evidence>
<keyword evidence="11" id="KW-0324">Glycolysis</keyword>
<organism evidence="15 16">
    <name type="scientific">candidate division WOR-3 bacterium 4484_18</name>
    <dbReference type="NCBI Taxonomy" id="2020626"/>
    <lineage>
        <taxon>Bacteria</taxon>
        <taxon>Bacteria division WOR-3</taxon>
    </lineage>
</organism>
<evidence type="ECO:0000313" key="15">
    <source>
        <dbReference type="EMBL" id="OYV03603.1"/>
    </source>
</evidence>
<proteinExistence type="inferred from homology"/>
<evidence type="ECO:0000256" key="6">
    <source>
        <dbReference type="ARBA" id="ARBA00016471"/>
    </source>
</evidence>
<dbReference type="GO" id="GO:0043531">
    <property type="term" value="F:ADP binding"/>
    <property type="evidence" value="ECO:0007669"/>
    <property type="project" value="TreeGrafter"/>
</dbReference>
<dbReference type="InterPro" id="IPR036043">
    <property type="entry name" value="Phosphoglycerate_kinase_sf"/>
</dbReference>
<keyword evidence="8 11" id="KW-0547">Nucleotide-binding</keyword>
<dbReference type="InterPro" id="IPR015911">
    <property type="entry name" value="Phosphoglycerate_kinase_CS"/>
</dbReference>
<name>A0A257LVA5_UNCW3</name>
<dbReference type="PROSITE" id="PS00111">
    <property type="entry name" value="PGLYCERATE_KINASE"/>
    <property type="match status" value="1"/>
</dbReference>
<dbReference type="EC" id="2.7.2.3" evidence="5 11"/>
<feature type="binding site" evidence="11 12">
    <location>
        <begin position="19"/>
        <end position="21"/>
    </location>
    <ligand>
        <name>substrate</name>
    </ligand>
</feature>
<dbReference type="GO" id="GO:0006096">
    <property type="term" value="P:glycolytic process"/>
    <property type="evidence" value="ECO:0007669"/>
    <property type="project" value="UniProtKB-UniRule"/>
</dbReference>
<evidence type="ECO:0000256" key="5">
    <source>
        <dbReference type="ARBA" id="ARBA00013061"/>
    </source>
</evidence>
<evidence type="ECO:0000256" key="13">
    <source>
        <dbReference type="PIRSR" id="PIRSR000724-2"/>
    </source>
</evidence>
<dbReference type="Pfam" id="PF00162">
    <property type="entry name" value="PGK"/>
    <property type="match status" value="1"/>
</dbReference>
<feature type="binding site" evidence="11">
    <location>
        <position position="289"/>
    </location>
    <ligand>
        <name>ATP</name>
        <dbReference type="ChEBI" id="CHEBI:30616"/>
    </ligand>
</feature>
<comment type="subunit">
    <text evidence="4 11">Monomer.</text>
</comment>
<reference evidence="16" key="1">
    <citation type="submission" date="2017-07" db="EMBL/GenBank/DDBJ databases">
        <title>Novel pathways for hydrocarbon cycling and metabolic interdependencies in hydrothermal sediment communities.</title>
        <authorList>
            <person name="Dombrowski N."/>
            <person name="Seitz K."/>
            <person name="Teske A."/>
            <person name="Baker B."/>
        </authorList>
    </citation>
    <scope>NUCLEOTIDE SEQUENCE [LARGE SCALE GENOMIC DNA]</scope>
</reference>
<accession>A0A257LVA5</accession>
<evidence type="ECO:0000256" key="11">
    <source>
        <dbReference type="HAMAP-Rule" id="MF_00145"/>
    </source>
</evidence>
<keyword evidence="10 11" id="KW-0067">ATP-binding</keyword>
<evidence type="ECO:0000256" key="12">
    <source>
        <dbReference type="PIRSR" id="PIRSR000724-1"/>
    </source>
</evidence>
<sequence>MLKLRELDVTNKRVLMRVDFNVPVQAGEITDDTRIRATLPTIQYLIDKGAKLILMSHLGRPKGERKPEYSLLPVAARLSRLLGKPVIFSSDCIGDEPESKARRLGPGDVLLLENLRFHREETKNDPEFAAGLAKLGEIYVNDAFAVSHRAHASVVGVPKLMKVKAPGFLLEKEIESFEKVLKNPDRPFHAVMGGAKISDKIEVIRNLLDKVDKLFVGGGMSYTFFRAMGYETGDSIVEEDKIDLAEELLDKYSDRIALPVDIVITDDIEQPTKTEVIDPNSGIPKGIKGVDIGPATRDTWGKELMTAKTIVWNGPVGVFEHKPFDEGSKAIVQVLVKVTEMGGTTVVGGGDTVAFVNQTGIGDRLTHVSTGGGASLEYLAGYELPGIKVLSE</sequence>
<dbReference type="GO" id="GO:0004618">
    <property type="term" value="F:phosphoglycerate kinase activity"/>
    <property type="evidence" value="ECO:0007669"/>
    <property type="project" value="UniProtKB-UniRule"/>
</dbReference>
<evidence type="ECO:0000256" key="9">
    <source>
        <dbReference type="ARBA" id="ARBA00022777"/>
    </source>
</evidence>
<keyword evidence="7 11" id="KW-0808">Transferase</keyword>
<dbReference type="PANTHER" id="PTHR11406">
    <property type="entry name" value="PHOSPHOGLYCERATE KINASE"/>
    <property type="match status" value="1"/>
</dbReference>
<dbReference type="GO" id="GO:0005524">
    <property type="term" value="F:ATP binding"/>
    <property type="evidence" value="ECO:0007669"/>
    <property type="project" value="UniProtKB-KW"/>
</dbReference>
<feature type="binding site" evidence="11 13">
    <location>
        <position position="200"/>
    </location>
    <ligand>
        <name>ATP</name>
        <dbReference type="ChEBI" id="CHEBI:30616"/>
    </ligand>
</feature>
<feature type="binding site" evidence="11">
    <location>
        <position position="116"/>
    </location>
    <ligand>
        <name>substrate</name>
    </ligand>
</feature>
<feature type="binding site" evidence="11">
    <location>
        <position position="149"/>
    </location>
    <ligand>
        <name>substrate</name>
    </ligand>
</feature>
<dbReference type="SUPFAM" id="SSF53748">
    <property type="entry name" value="Phosphoglycerate kinase"/>
    <property type="match status" value="1"/>
</dbReference>
<keyword evidence="11" id="KW-0963">Cytoplasm</keyword>
<dbReference type="FunFam" id="3.40.50.1260:FF:000003">
    <property type="entry name" value="Phosphoglycerate kinase"/>
    <property type="match status" value="1"/>
</dbReference>
<dbReference type="EMBL" id="NMUJ01000001">
    <property type="protein sequence ID" value="OYV03603.1"/>
    <property type="molecule type" value="Genomic_DNA"/>
</dbReference>
<dbReference type="FunFam" id="3.40.50.1260:FF:000006">
    <property type="entry name" value="Phosphoglycerate kinase"/>
    <property type="match status" value="1"/>
</dbReference>
<dbReference type="AlphaFoldDB" id="A0A257LVA5"/>
<feature type="binding site" evidence="12">
    <location>
        <position position="34"/>
    </location>
    <ligand>
        <name>(2R)-3-phosphoglycerate</name>
        <dbReference type="ChEBI" id="CHEBI:58272"/>
    </ligand>
</feature>
<feature type="binding site" evidence="11">
    <location>
        <position position="34"/>
    </location>
    <ligand>
        <name>substrate</name>
    </ligand>
</feature>
<dbReference type="Gene3D" id="3.40.50.1260">
    <property type="entry name" value="Phosphoglycerate kinase, N-terminal domain"/>
    <property type="match status" value="2"/>
</dbReference>
<dbReference type="Proteomes" id="UP000216312">
    <property type="component" value="Unassembled WGS sequence"/>
</dbReference>
<feature type="binding site" evidence="11 13">
    <location>
        <begin position="349"/>
        <end position="352"/>
    </location>
    <ligand>
        <name>ATP</name>
        <dbReference type="ChEBI" id="CHEBI:30616"/>
    </ligand>
</feature>
<evidence type="ECO:0000256" key="14">
    <source>
        <dbReference type="RuleBase" id="RU000532"/>
    </source>
</evidence>
<evidence type="ECO:0000256" key="4">
    <source>
        <dbReference type="ARBA" id="ARBA00011245"/>
    </source>
</evidence>
<feature type="binding site" evidence="12">
    <location>
        <position position="149"/>
    </location>
    <ligand>
        <name>(2R)-3-phosphoglycerate</name>
        <dbReference type="ChEBI" id="CHEBI:58272"/>
    </ligand>
</feature>
<dbReference type="InterPro" id="IPR001576">
    <property type="entry name" value="Phosphoglycerate_kinase"/>
</dbReference>
<feature type="binding site" evidence="12">
    <location>
        <position position="116"/>
    </location>
    <ligand>
        <name>(2R)-3-phosphoglycerate</name>
        <dbReference type="ChEBI" id="CHEBI:58272"/>
    </ligand>
</feature>
<dbReference type="HAMAP" id="MF_00145">
    <property type="entry name" value="Phosphoglyc_kinase"/>
    <property type="match status" value="1"/>
</dbReference>